<reference evidence="4" key="2">
    <citation type="submission" date="2019-07" db="EMBL/GenBank/DDBJ databases">
        <authorList>
            <person name="Seetharam A."/>
            <person name="Woodhouse M."/>
            <person name="Cannon E."/>
        </authorList>
    </citation>
    <scope>NUCLEOTIDE SEQUENCE [LARGE SCALE GENOMIC DNA]</scope>
    <source>
        <strain evidence="4">cv. B73</strain>
    </source>
</reference>
<reference evidence="5" key="1">
    <citation type="submission" date="2015-12" db="EMBL/GenBank/DDBJ databases">
        <title>Update maize B73 reference genome by single molecule sequencing technologies.</title>
        <authorList>
            <consortium name="Maize Genome Sequencing Project"/>
            <person name="Ware D."/>
        </authorList>
    </citation>
    <scope>NUCLEOTIDE SEQUENCE [LARGE SCALE GENOMIC DNA]</scope>
    <source>
        <strain evidence="5">cv. B73</strain>
    </source>
</reference>
<dbReference type="InterPro" id="IPR008930">
    <property type="entry name" value="Terpenoid_cyclase/PrenylTrfase"/>
</dbReference>
<dbReference type="SUPFAM" id="SSF48239">
    <property type="entry name" value="Terpenoid cyclases/Protein prenyltransferases"/>
    <property type="match status" value="1"/>
</dbReference>
<evidence type="ECO:0000259" key="3">
    <source>
        <dbReference type="Pfam" id="PF03936"/>
    </source>
</evidence>
<dbReference type="InParanoid" id="A0A804Q415"/>
<dbReference type="Proteomes" id="UP000007305">
    <property type="component" value="Chromosome 7"/>
</dbReference>
<dbReference type="Gene3D" id="1.10.600.10">
    <property type="entry name" value="Farnesyl Diphosphate Synthase"/>
    <property type="match status" value="1"/>
</dbReference>
<keyword evidence="1" id="KW-0479">Metal-binding</keyword>
<organism evidence="4 5">
    <name type="scientific">Zea mays</name>
    <name type="common">Maize</name>
    <dbReference type="NCBI Taxonomy" id="4577"/>
    <lineage>
        <taxon>Eukaryota</taxon>
        <taxon>Viridiplantae</taxon>
        <taxon>Streptophyta</taxon>
        <taxon>Embryophyta</taxon>
        <taxon>Tracheophyta</taxon>
        <taxon>Spermatophyta</taxon>
        <taxon>Magnoliopsida</taxon>
        <taxon>Liliopsida</taxon>
        <taxon>Poales</taxon>
        <taxon>Poaceae</taxon>
        <taxon>PACMAD clade</taxon>
        <taxon>Panicoideae</taxon>
        <taxon>Andropogonodae</taxon>
        <taxon>Andropogoneae</taxon>
        <taxon>Tripsacinae</taxon>
        <taxon>Zea</taxon>
    </lineage>
</organism>
<dbReference type="Pfam" id="PF03936">
    <property type="entry name" value="Terpene_synth_C"/>
    <property type="match status" value="1"/>
</dbReference>
<evidence type="ECO:0000256" key="1">
    <source>
        <dbReference type="ARBA" id="ARBA00022723"/>
    </source>
</evidence>
<dbReference type="EnsemblPlants" id="Zm00001eb298120_T001">
    <property type="protein sequence ID" value="Zm00001eb298120_P001"/>
    <property type="gene ID" value="Zm00001eb298120"/>
</dbReference>
<dbReference type="Gene3D" id="1.50.10.130">
    <property type="entry name" value="Terpene synthase, N-terminal domain"/>
    <property type="match status" value="1"/>
</dbReference>
<dbReference type="GO" id="GO:0016114">
    <property type="term" value="P:terpenoid biosynthetic process"/>
    <property type="evidence" value="ECO:0007669"/>
    <property type="project" value="InterPro"/>
</dbReference>
<reference evidence="4" key="3">
    <citation type="submission" date="2021-05" db="UniProtKB">
        <authorList>
            <consortium name="EnsemblPlants"/>
        </authorList>
    </citation>
    <scope>IDENTIFICATION</scope>
    <source>
        <strain evidence="4">cv. B73</strain>
    </source>
</reference>
<dbReference type="Pfam" id="PF01397">
    <property type="entry name" value="Terpene_synth"/>
    <property type="match status" value="1"/>
</dbReference>
<evidence type="ECO:0008006" key="6">
    <source>
        <dbReference type="Google" id="ProtNLM"/>
    </source>
</evidence>
<dbReference type="InterPro" id="IPR036965">
    <property type="entry name" value="Terpene_synth_N_sf"/>
</dbReference>
<dbReference type="PANTHER" id="PTHR31225:SF232">
    <property type="entry name" value="TERPENE SYNTHASE METAL-BINDING DOMAIN-CONTAINING PROTEIN"/>
    <property type="match status" value="1"/>
</dbReference>
<feature type="domain" description="Terpene synthase N-terminal" evidence="2">
    <location>
        <begin position="5"/>
        <end position="86"/>
    </location>
</feature>
<proteinExistence type="predicted"/>
<evidence type="ECO:0000259" key="2">
    <source>
        <dbReference type="Pfam" id="PF01397"/>
    </source>
</evidence>
<sequence>MQQQQPLDLHSAALLFRMLRGLGIPASTDMLMSALLREESGKLAADSDGLLALYQASYLAFPGETELDQARAFAVAKLAGRRDDGSADSCPSSTHLSLPLHWTAPRLQAMWSLKDQVERGRPDHQDQAIILQLAQLDFNLVQALHRRELAEVTRWWKETSRLGEHAFARDRVVECFFCAACIAPEPRLAECREVLAKAGALIVHLDDIYDVYGTPDELRAFTDAVASWEHSATRTTHSPST</sequence>
<dbReference type="InterPro" id="IPR050148">
    <property type="entry name" value="Terpene_synthase-like"/>
</dbReference>
<accession>A0A804Q415</accession>
<dbReference type="PANTHER" id="PTHR31225">
    <property type="entry name" value="OS04G0344100 PROTEIN-RELATED"/>
    <property type="match status" value="1"/>
</dbReference>
<dbReference type="InterPro" id="IPR001906">
    <property type="entry name" value="Terpene_synth_N"/>
</dbReference>
<dbReference type="Gramene" id="Zm00001eb298120_T001">
    <property type="protein sequence ID" value="Zm00001eb298120_P001"/>
    <property type="gene ID" value="Zm00001eb298120"/>
</dbReference>
<feature type="domain" description="Terpene synthase metal-binding" evidence="3">
    <location>
        <begin position="166"/>
        <end position="234"/>
    </location>
</feature>
<dbReference type="GO" id="GO:0010333">
    <property type="term" value="F:terpene synthase activity"/>
    <property type="evidence" value="ECO:0007669"/>
    <property type="project" value="InterPro"/>
</dbReference>
<protein>
    <recommendedName>
        <fullName evidence="6">Terpene synthase metal-binding domain-containing protein</fullName>
    </recommendedName>
</protein>
<dbReference type="InterPro" id="IPR005630">
    <property type="entry name" value="Terpene_synthase_metal-bd"/>
</dbReference>
<dbReference type="SUPFAM" id="SSF48576">
    <property type="entry name" value="Terpenoid synthases"/>
    <property type="match status" value="1"/>
</dbReference>
<evidence type="ECO:0000313" key="4">
    <source>
        <dbReference type="EnsemblPlants" id="Zm00001eb298120_P001"/>
    </source>
</evidence>
<dbReference type="GO" id="GO:0000287">
    <property type="term" value="F:magnesium ion binding"/>
    <property type="evidence" value="ECO:0007669"/>
    <property type="project" value="InterPro"/>
</dbReference>
<evidence type="ECO:0000313" key="5">
    <source>
        <dbReference type="Proteomes" id="UP000007305"/>
    </source>
</evidence>
<keyword evidence="5" id="KW-1185">Reference proteome</keyword>
<dbReference type="InterPro" id="IPR008949">
    <property type="entry name" value="Isoprenoid_synthase_dom_sf"/>
</dbReference>
<name>A0A804Q415_MAIZE</name>
<dbReference type="AlphaFoldDB" id="A0A804Q415"/>